<dbReference type="Proteomes" id="UP000199005">
    <property type="component" value="Unassembled WGS sequence"/>
</dbReference>
<dbReference type="Pfam" id="PF05257">
    <property type="entry name" value="CHAP"/>
    <property type="match status" value="1"/>
</dbReference>
<dbReference type="STRING" id="170623.SAMN04244579_04566"/>
<dbReference type="SUPFAM" id="SSF47090">
    <property type="entry name" value="PGBD-like"/>
    <property type="match status" value="1"/>
</dbReference>
<dbReference type="AlphaFoldDB" id="A0A1H6Z5H3"/>
<evidence type="ECO:0000259" key="2">
    <source>
        <dbReference type="Pfam" id="PF05257"/>
    </source>
</evidence>
<dbReference type="InterPro" id="IPR036365">
    <property type="entry name" value="PGBD-like_sf"/>
</dbReference>
<dbReference type="Pfam" id="PF01471">
    <property type="entry name" value="PG_binding_1"/>
    <property type="match status" value="1"/>
</dbReference>
<dbReference type="EMBL" id="FNYO01000128">
    <property type="protein sequence ID" value="SEJ48681.1"/>
    <property type="molecule type" value="Genomic_DNA"/>
</dbReference>
<feature type="domain" description="Peptidase C51" evidence="2">
    <location>
        <begin position="140"/>
        <end position="232"/>
    </location>
</feature>
<reference evidence="3 4" key="1">
    <citation type="submission" date="2016-10" db="EMBL/GenBank/DDBJ databases">
        <authorList>
            <person name="de Groot N.N."/>
        </authorList>
    </citation>
    <scope>NUCLEOTIDE SEQUENCE [LARGE SCALE GENOMIC DNA]</scope>
    <source>
        <strain evidence="3 4">DSM 1041</strain>
    </source>
</reference>
<gene>
    <name evidence="3" type="ORF">SAMN04244579_04566</name>
</gene>
<dbReference type="InterPro" id="IPR007921">
    <property type="entry name" value="CHAP_dom"/>
</dbReference>
<sequence>MDYPRRIIKLGEQDVVIVKALKRQLNILLGIENDPNLRLDQMDGNFGPKMKQAVKLFQARNVDGEGQPLRQDGEVGSLTWEALFGKNTVTISDNQDDPLLQQVLKVAAGEVAKRVLEVPKNSNRGPQVDAYLHRAGAPLGVAWCCAFIYYCFDEAAEIIGRTNPMIKTAGCLDHWRRAPSRGGRRIASSQAVNNPAYVKAGMIFIMDHGGGLGHTGLVEHVAGGLITTIEGNTDASKTREGGGVYRLTRKLTEINKGFIDYAGV</sequence>
<dbReference type="Gene3D" id="1.10.101.10">
    <property type="entry name" value="PGBD-like superfamily/PGBD"/>
    <property type="match status" value="1"/>
</dbReference>
<evidence type="ECO:0000259" key="1">
    <source>
        <dbReference type="Pfam" id="PF01471"/>
    </source>
</evidence>
<dbReference type="InterPro" id="IPR036366">
    <property type="entry name" value="PGBDSf"/>
</dbReference>
<protein>
    <submittedName>
        <fullName evidence="3">Putative peptidoglycan binding domain-containing protein</fullName>
    </submittedName>
</protein>
<evidence type="ECO:0000313" key="4">
    <source>
        <dbReference type="Proteomes" id="UP000199005"/>
    </source>
</evidence>
<evidence type="ECO:0000313" key="3">
    <source>
        <dbReference type="EMBL" id="SEJ48681.1"/>
    </source>
</evidence>
<name>A0A1H6Z5H3_9GAMM</name>
<feature type="domain" description="Peptidoglycan binding-like" evidence="1">
    <location>
        <begin position="18"/>
        <end position="83"/>
    </location>
</feature>
<dbReference type="InterPro" id="IPR002477">
    <property type="entry name" value="Peptidoglycan-bd-like"/>
</dbReference>
<proteinExistence type="predicted"/>
<organism evidence="3 4">
    <name type="scientific">Azotobacter beijerinckii</name>
    <dbReference type="NCBI Taxonomy" id="170623"/>
    <lineage>
        <taxon>Bacteria</taxon>
        <taxon>Pseudomonadati</taxon>
        <taxon>Pseudomonadota</taxon>
        <taxon>Gammaproteobacteria</taxon>
        <taxon>Pseudomonadales</taxon>
        <taxon>Pseudomonadaceae</taxon>
        <taxon>Azotobacter</taxon>
    </lineage>
</organism>
<accession>A0A1H6Z5H3</accession>
<dbReference type="RefSeq" id="WP_090903052.1">
    <property type="nucleotide sequence ID" value="NZ_FNYO01000128.1"/>
</dbReference>